<evidence type="ECO:0000313" key="2">
    <source>
        <dbReference type="Proteomes" id="UP000286317"/>
    </source>
</evidence>
<comment type="caution">
    <text evidence="1">The sequence shown here is derived from an EMBL/GenBank/DDBJ whole genome shotgun (WGS) entry which is preliminary data.</text>
</comment>
<gene>
    <name evidence="1" type="ORF">BU112_00025</name>
</gene>
<keyword evidence="2" id="KW-1185">Reference proteome</keyword>
<evidence type="ECO:0000313" key="1">
    <source>
        <dbReference type="EMBL" id="RIN03275.1"/>
    </source>
</evidence>
<accession>A0A418IJM4</accession>
<reference evidence="1 2" key="1">
    <citation type="journal article" date="2016" name="Front. Microbiol.">
        <title>Comprehensive Phylogenetic Analysis of Bovine Non-aureus Staphylococci Species Based on Whole-Genome Sequencing.</title>
        <authorList>
            <person name="Naushad S."/>
            <person name="Barkema H.W."/>
            <person name="Luby C."/>
            <person name="Condas L.A."/>
            <person name="Nobrega D.B."/>
            <person name="Carson D.A."/>
            <person name="De Buck J."/>
        </authorList>
    </citation>
    <scope>NUCLEOTIDE SEQUENCE [LARGE SCALE GENOMIC DNA]</scope>
    <source>
        <strain evidence="1 2">SNUC 4554</strain>
    </source>
</reference>
<dbReference type="EMBL" id="QXUF01000001">
    <property type="protein sequence ID" value="RIN03275.1"/>
    <property type="molecule type" value="Genomic_DNA"/>
</dbReference>
<evidence type="ECO:0008006" key="3">
    <source>
        <dbReference type="Google" id="ProtNLM"/>
    </source>
</evidence>
<proteinExistence type="predicted"/>
<sequence length="20" mass="2367">MHLNLSFWNVAQVTNMINSF</sequence>
<protein>
    <recommendedName>
        <fullName evidence="3">BspA family leucine-rich repeat surface protein</fullName>
    </recommendedName>
</protein>
<dbReference type="Proteomes" id="UP000286317">
    <property type="component" value="Unassembled WGS sequence"/>
</dbReference>
<name>A0A418IJM4_9STAP</name>
<organism evidence="1 2">
    <name type="scientific">Staphylococcus shinii</name>
    <dbReference type="NCBI Taxonomy" id="2912228"/>
    <lineage>
        <taxon>Bacteria</taxon>
        <taxon>Bacillati</taxon>
        <taxon>Bacillota</taxon>
        <taxon>Bacilli</taxon>
        <taxon>Bacillales</taxon>
        <taxon>Staphylococcaceae</taxon>
        <taxon>Staphylococcus</taxon>
    </lineage>
</organism>
<dbReference type="AlphaFoldDB" id="A0A418IJM4"/>